<dbReference type="InterPro" id="IPR001851">
    <property type="entry name" value="ABC_transp_permease"/>
</dbReference>
<protein>
    <submittedName>
        <fullName evidence="7">ABC transporter permease</fullName>
    </submittedName>
</protein>
<keyword evidence="3 6" id="KW-0812">Transmembrane</keyword>
<feature type="transmembrane region" description="Helical" evidence="6">
    <location>
        <begin position="104"/>
        <end position="127"/>
    </location>
</feature>
<evidence type="ECO:0000256" key="6">
    <source>
        <dbReference type="SAM" id="Phobius"/>
    </source>
</evidence>
<keyword evidence="2" id="KW-1003">Cell membrane</keyword>
<keyword evidence="4 6" id="KW-1133">Transmembrane helix</keyword>
<dbReference type="EMBL" id="DVJJ01000058">
    <property type="protein sequence ID" value="HIS64452.1"/>
    <property type="molecule type" value="Genomic_DNA"/>
</dbReference>
<dbReference type="PANTHER" id="PTHR47089">
    <property type="entry name" value="ABC TRANSPORTER, PERMEASE PROTEIN"/>
    <property type="match status" value="1"/>
</dbReference>
<feature type="transmembrane region" description="Helical" evidence="6">
    <location>
        <begin position="314"/>
        <end position="330"/>
    </location>
</feature>
<accession>A0A9D1F8I3</accession>
<dbReference type="Proteomes" id="UP000886741">
    <property type="component" value="Unassembled WGS sequence"/>
</dbReference>
<gene>
    <name evidence="7" type="ORF">IAA83_03650</name>
</gene>
<feature type="transmembrane region" description="Helical" evidence="6">
    <location>
        <begin position="133"/>
        <end position="152"/>
    </location>
</feature>
<proteinExistence type="predicted"/>
<comment type="caution">
    <text evidence="7">The sequence shown here is derived from an EMBL/GenBank/DDBJ whole genome shotgun (WGS) entry which is preliminary data.</text>
</comment>
<dbReference type="GO" id="GO:0022857">
    <property type="term" value="F:transmembrane transporter activity"/>
    <property type="evidence" value="ECO:0007669"/>
    <property type="project" value="InterPro"/>
</dbReference>
<evidence type="ECO:0000256" key="4">
    <source>
        <dbReference type="ARBA" id="ARBA00022989"/>
    </source>
</evidence>
<sequence length="358" mass="39136">MFNTIRVLLAVVIAMLFAFMVILMISDDPGTAMYSFVVGPFTTLRRFGETISKMIPLLFTGAAVCFIFSANQTNMAVEGGFTVGALGATIVAVYCDIGNSVPHIALCCLLGGIFGMLACFVPAYMYVRFNSKPIVSSLMMNYVCMYIAIGLINHAMRDNTAGFSASYKFAETAMLPVIVPGTPIHFGLILSIIVIVFSYFYLYRSKSGYEIRIIGQNSEFARYCGMPVKATIMKAQLIGGFLAGVGGAVEVLGMYTRFQYSSNTNLGFDGIMVGIMAAYNPKLVPIAAFFYAYIKEGAAILARSSDIPIELVNIIQAIIMMLVVAERFFYKRKHIMMVRAAEQQLMAQNAQETEAAKA</sequence>
<reference evidence="7" key="2">
    <citation type="journal article" date="2021" name="PeerJ">
        <title>Extensive microbial diversity within the chicken gut microbiome revealed by metagenomics and culture.</title>
        <authorList>
            <person name="Gilroy R."/>
            <person name="Ravi A."/>
            <person name="Getino M."/>
            <person name="Pursley I."/>
            <person name="Horton D.L."/>
            <person name="Alikhan N.F."/>
            <person name="Baker D."/>
            <person name="Gharbi K."/>
            <person name="Hall N."/>
            <person name="Watson M."/>
            <person name="Adriaenssens E.M."/>
            <person name="Foster-Nyarko E."/>
            <person name="Jarju S."/>
            <person name="Secka A."/>
            <person name="Antonio M."/>
            <person name="Oren A."/>
            <person name="Chaudhuri R.R."/>
            <person name="La Ragione R."/>
            <person name="Hildebrand F."/>
            <person name="Pallen M.J."/>
        </authorList>
    </citation>
    <scope>NUCLEOTIDE SEQUENCE</scope>
    <source>
        <strain evidence="7">ChiBcec16-1751</strain>
    </source>
</reference>
<dbReference type="PANTHER" id="PTHR47089:SF1">
    <property type="entry name" value="GUANOSINE ABC TRANSPORTER PERMEASE PROTEIN NUPP"/>
    <property type="match status" value="1"/>
</dbReference>
<feature type="transmembrane region" description="Helical" evidence="6">
    <location>
        <begin position="173"/>
        <end position="202"/>
    </location>
</feature>
<feature type="transmembrane region" description="Helical" evidence="6">
    <location>
        <begin position="55"/>
        <end position="73"/>
    </location>
</feature>
<evidence type="ECO:0000313" key="8">
    <source>
        <dbReference type="Proteomes" id="UP000886741"/>
    </source>
</evidence>
<feature type="transmembrane region" description="Helical" evidence="6">
    <location>
        <begin position="270"/>
        <end position="294"/>
    </location>
</feature>
<feature type="transmembrane region" description="Helical" evidence="6">
    <location>
        <begin position="79"/>
        <end position="97"/>
    </location>
</feature>
<evidence type="ECO:0000256" key="2">
    <source>
        <dbReference type="ARBA" id="ARBA00022475"/>
    </source>
</evidence>
<dbReference type="GO" id="GO:0005886">
    <property type="term" value="C:plasma membrane"/>
    <property type="evidence" value="ECO:0007669"/>
    <property type="project" value="UniProtKB-SubCell"/>
</dbReference>
<dbReference type="Pfam" id="PF02653">
    <property type="entry name" value="BPD_transp_2"/>
    <property type="match status" value="1"/>
</dbReference>
<evidence type="ECO:0000256" key="3">
    <source>
        <dbReference type="ARBA" id="ARBA00022692"/>
    </source>
</evidence>
<evidence type="ECO:0000256" key="5">
    <source>
        <dbReference type="ARBA" id="ARBA00023136"/>
    </source>
</evidence>
<dbReference type="CDD" id="cd06580">
    <property type="entry name" value="TM_PBP1_transp_TpRbsC_like"/>
    <property type="match status" value="1"/>
</dbReference>
<keyword evidence="5 6" id="KW-0472">Membrane</keyword>
<comment type="subcellular location">
    <subcellularLocation>
        <location evidence="1">Cell membrane</location>
        <topology evidence="1">Multi-pass membrane protein</topology>
    </subcellularLocation>
</comment>
<feature type="transmembrane region" description="Helical" evidence="6">
    <location>
        <begin position="237"/>
        <end position="258"/>
    </location>
</feature>
<organism evidence="7 8">
    <name type="scientific">Candidatus Avoscillospira avistercoris</name>
    <dbReference type="NCBI Taxonomy" id="2840707"/>
    <lineage>
        <taxon>Bacteria</taxon>
        <taxon>Bacillati</taxon>
        <taxon>Bacillota</taxon>
        <taxon>Clostridia</taxon>
        <taxon>Eubacteriales</taxon>
        <taxon>Oscillospiraceae</taxon>
        <taxon>Oscillospiraceae incertae sedis</taxon>
        <taxon>Candidatus Avoscillospira</taxon>
    </lineage>
</organism>
<evidence type="ECO:0000256" key="1">
    <source>
        <dbReference type="ARBA" id="ARBA00004651"/>
    </source>
</evidence>
<name>A0A9D1F8I3_9FIRM</name>
<reference evidence="7" key="1">
    <citation type="submission" date="2020-10" db="EMBL/GenBank/DDBJ databases">
        <authorList>
            <person name="Gilroy R."/>
        </authorList>
    </citation>
    <scope>NUCLEOTIDE SEQUENCE</scope>
    <source>
        <strain evidence="7">ChiBcec16-1751</strain>
    </source>
</reference>
<evidence type="ECO:0000313" key="7">
    <source>
        <dbReference type="EMBL" id="HIS64452.1"/>
    </source>
</evidence>
<feature type="transmembrane region" description="Helical" evidence="6">
    <location>
        <begin position="7"/>
        <end position="25"/>
    </location>
</feature>
<dbReference type="AlphaFoldDB" id="A0A9D1F8I3"/>